<keyword evidence="1" id="KW-0812">Transmembrane</keyword>
<reference evidence="3" key="1">
    <citation type="submission" date="2018-05" db="EMBL/GenBank/DDBJ databases">
        <title>Complete Genome Sequence of Methylobacterium sp. 17SD2-17.</title>
        <authorList>
            <person name="Srinivasan S."/>
        </authorList>
    </citation>
    <scope>NUCLEOTIDE SEQUENCE [LARGE SCALE GENOMIC DNA]</scope>
    <source>
        <strain evidence="3">17SD2-17</strain>
    </source>
</reference>
<evidence type="ECO:0000313" key="3">
    <source>
        <dbReference type="Proteomes" id="UP000245926"/>
    </source>
</evidence>
<keyword evidence="1" id="KW-1133">Transmembrane helix</keyword>
<evidence type="ECO:0000313" key="2">
    <source>
        <dbReference type="EMBL" id="AWN44015.1"/>
    </source>
</evidence>
<organism evidence="2 3">
    <name type="scientific">Methylobacterium durans</name>
    <dbReference type="NCBI Taxonomy" id="2202825"/>
    <lineage>
        <taxon>Bacteria</taxon>
        <taxon>Pseudomonadati</taxon>
        <taxon>Pseudomonadota</taxon>
        <taxon>Alphaproteobacteria</taxon>
        <taxon>Hyphomicrobiales</taxon>
        <taxon>Methylobacteriaceae</taxon>
        <taxon>Methylobacterium</taxon>
    </lineage>
</organism>
<feature type="transmembrane region" description="Helical" evidence="1">
    <location>
        <begin position="50"/>
        <end position="73"/>
    </location>
</feature>
<keyword evidence="3" id="KW-1185">Reference proteome</keyword>
<accession>A0A2U8WCX0</accession>
<dbReference type="EMBL" id="CP029550">
    <property type="protein sequence ID" value="AWN44015.1"/>
    <property type="molecule type" value="Genomic_DNA"/>
</dbReference>
<evidence type="ECO:0000256" key="1">
    <source>
        <dbReference type="SAM" id="Phobius"/>
    </source>
</evidence>
<dbReference type="KEGG" id="mets:DK389_30310"/>
<name>A0A2U8WCX0_9HYPH</name>
<gene>
    <name evidence="2" type="ORF">DK389_30310</name>
</gene>
<protein>
    <submittedName>
        <fullName evidence="2">Uncharacterized protein</fullName>
    </submittedName>
</protein>
<sequence>MLTTRIIIEVSERQDSLWDCWEGLKMPADRIAGSGDDVDVRAIRKFLRAVMLLSGAVGLGLVWATGEMIVLVIG</sequence>
<keyword evidence="1" id="KW-0472">Membrane</keyword>
<dbReference type="RefSeq" id="WP_109895362.1">
    <property type="nucleotide sequence ID" value="NZ_CP029550.1"/>
</dbReference>
<dbReference type="Proteomes" id="UP000245926">
    <property type="component" value="Chromosome"/>
</dbReference>
<dbReference type="AlphaFoldDB" id="A0A2U8WCX0"/>
<proteinExistence type="predicted"/>